<evidence type="ECO:0000256" key="1">
    <source>
        <dbReference type="SAM" id="Phobius"/>
    </source>
</evidence>
<evidence type="ECO:0000259" key="2">
    <source>
        <dbReference type="Pfam" id="PF23893"/>
    </source>
</evidence>
<feature type="transmembrane region" description="Helical" evidence="1">
    <location>
        <begin position="115"/>
        <end position="138"/>
    </location>
</feature>
<reference evidence="3 4" key="1">
    <citation type="journal article" date="2013" name="Genome Biol.">
        <title>Comparative genomics of the core and accessory genomes of 48 Sinorhizobium strains comprising five genospecies.</title>
        <authorList>
            <person name="Sugawara M."/>
            <person name="Epstein B."/>
            <person name="Badgley B.D."/>
            <person name="Unno T."/>
            <person name="Xu L."/>
            <person name="Reese J."/>
            <person name="Gyaneshwar P."/>
            <person name="Denny R."/>
            <person name="Mudge J."/>
            <person name="Bharti A.K."/>
            <person name="Farmer A.D."/>
            <person name="May G.D."/>
            <person name="Woodward J.E."/>
            <person name="Medigue C."/>
            <person name="Vallenet D."/>
            <person name="Lajus A."/>
            <person name="Rouy Z."/>
            <person name="Martinez-Vaz B."/>
            <person name="Tiffin P."/>
            <person name="Young N.D."/>
            <person name="Sadowsky M.J."/>
        </authorList>
    </citation>
    <scope>NUCLEOTIDE SEQUENCE [LARGE SCALE GENOMIC DNA]</scope>
    <source>
        <strain evidence="3 4">USDA4894</strain>
    </source>
</reference>
<accession>A0A6N7LNK9</accession>
<keyword evidence="1" id="KW-0472">Membrane</keyword>
<sequence length="294" mass="31266">MSDAVSLHFEVLSGLYSGMTGEAAPGVNLIGSGLDADLIFIEQGLEPDHFRISLLNNSIEIKAHAGRVGLEGGRAIEVGESVVVPHPAVIHVGMMSIRWSVQDASRAGPMGMLGFPISILAIVILGSLGIGALVLFYYGSADESRPRSPGAELRSELALNRSFNQTPQAAAKALQEEADRAGLVNIKVGYANGVVSAKGTVPSASVTSWQKVQQWFDHRTKGAQILVNEVLVKDEKAPSSIAIEAVWRGPLPYLLISGQKYFVGALLDSGWTVSRIEDGRVLLSRNGSLAALHY</sequence>
<dbReference type="EMBL" id="WITC01000135">
    <property type="protein sequence ID" value="MQX19256.1"/>
    <property type="molecule type" value="Genomic_DNA"/>
</dbReference>
<dbReference type="InterPro" id="IPR057770">
    <property type="entry name" value="YscD/Y4YQ_C"/>
</dbReference>
<dbReference type="RefSeq" id="WP_184108960.1">
    <property type="nucleotide sequence ID" value="NZ_JACIGA010000018.1"/>
</dbReference>
<keyword evidence="1" id="KW-1133">Transmembrane helix</keyword>
<keyword evidence="1" id="KW-0812">Transmembrane</keyword>
<protein>
    <recommendedName>
        <fullName evidence="2">YscD/Y4YQ C-terminal domain-containing protein</fullName>
    </recommendedName>
</protein>
<evidence type="ECO:0000313" key="3">
    <source>
        <dbReference type="EMBL" id="MQX19256.1"/>
    </source>
</evidence>
<gene>
    <name evidence="3" type="ORF">GHK62_32430</name>
</gene>
<dbReference type="Pfam" id="PF23893">
    <property type="entry name" value="Y4YQ_C"/>
    <property type="match status" value="1"/>
</dbReference>
<comment type="caution">
    <text evidence="3">The sequence shown here is derived from an EMBL/GenBank/DDBJ whole genome shotgun (WGS) entry which is preliminary data.</text>
</comment>
<name>A0A6N7LNK9_SINTE</name>
<organism evidence="3 4">
    <name type="scientific">Sinorhizobium terangae</name>
    <dbReference type="NCBI Taxonomy" id="110322"/>
    <lineage>
        <taxon>Bacteria</taxon>
        <taxon>Pseudomonadati</taxon>
        <taxon>Pseudomonadota</taxon>
        <taxon>Alphaproteobacteria</taxon>
        <taxon>Hyphomicrobiales</taxon>
        <taxon>Rhizobiaceae</taxon>
        <taxon>Sinorhizobium/Ensifer group</taxon>
        <taxon>Sinorhizobium</taxon>
    </lineage>
</organism>
<feature type="domain" description="YscD/Y4YQ C-terminal" evidence="2">
    <location>
        <begin position="241"/>
        <end position="292"/>
    </location>
</feature>
<keyword evidence="4" id="KW-1185">Reference proteome</keyword>
<evidence type="ECO:0000313" key="4">
    <source>
        <dbReference type="Proteomes" id="UP000439983"/>
    </source>
</evidence>
<dbReference type="AlphaFoldDB" id="A0A6N7LNK9"/>
<proteinExistence type="predicted"/>
<dbReference type="Proteomes" id="UP000439983">
    <property type="component" value="Unassembled WGS sequence"/>
</dbReference>